<evidence type="ECO:0000256" key="4">
    <source>
        <dbReference type="ARBA" id="ARBA00022857"/>
    </source>
</evidence>
<dbReference type="Gene3D" id="3.50.50.60">
    <property type="entry name" value="FAD/NAD(P)-binding domain"/>
    <property type="match status" value="2"/>
</dbReference>
<dbReference type="RefSeq" id="WP_116279271.1">
    <property type="nucleotide sequence ID" value="NZ_NFZX01000048.1"/>
</dbReference>
<comment type="caution">
    <text evidence="7">The sequence shown here is derived from an EMBL/GenBank/DDBJ whole genome shotgun (WGS) entry which is preliminary data.</text>
</comment>
<reference evidence="7 8" key="1">
    <citation type="submission" date="2017-05" db="EMBL/GenBank/DDBJ databases">
        <title>Virgibacillus sp. AK90 isolated from a saltern of Kakinada, India.</title>
        <authorList>
            <person name="Gupta V."/>
            <person name="Sidhu C."/>
            <person name="Korpole S."/>
            <person name="Pinnaka A.K."/>
        </authorList>
    </citation>
    <scope>NUCLEOTIDE SEQUENCE [LARGE SCALE GENOMIC DNA]</scope>
    <source>
        <strain evidence="7 8">AK90</strain>
    </source>
</reference>
<name>A0A3E0WLX3_9BACI</name>
<dbReference type="Proteomes" id="UP000256488">
    <property type="component" value="Unassembled WGS sequence"/>
</dbReference>
<evidence type="ECO:0000256" key="3">
    <source>
        <dbReference type="ARBA" id="ARBA00022827"/>
    </source>
</evidence>
<organism evidence="7 8">
    <name type="scientific">Virgibacillus dokdonensis</name>
    <dbReference type="NCBI Taxonomy" id="302167"/>
    <lineage>
        <taxon>Bacteria</taxon>
        <taxon>Bacillati</taxon>
        <taxon>Bacillota</taxon>
        <taxon>Bacilli</taxon>
        <taxon>Bacillales</taxon>
        <taxon>Bacillaceae</taxon>
        <taxon>Virgibacillus</taxon>
    </lineage>
</organism>
<dbReference type="EMBL" id="NFZX01000048">
    <property type="protein sequence ID" value="RFA32966.1"/>
    <property type="molecule type" value="Genomic_DNA"/>
</dbReference>
<keyword evidence="4" id="KW-0521">NADP</keyword>
<keyword evidence="1" id="KW-0285">Flavoprotein</keyword>
<dbReference type="PRINTS" id="PR00419">
    <property type="entry name" value="ADXRDTASE"/>
</dbReference>
<protein>
    <recommendedName>
        <fullName evidence="6">Amine oxidase domain-containing protein</fullName>
    </recommendedName>
</protein>
<evidence type="ECO:0000313" key="8">
    <source>
        <dbReference type="Proteomes" id="UP000256488"/>
    </source>
</evidence>
<feature type="domain" description="Amine oxidase" evidence="6">
    <location>
        <begin position="14"/>
        <end position="496"/>
    </location>
</feature>
<evidence type="ECO:0000256" key="1">
    <source>
        <dbReference type="ARBA" id="ARBA00022630"/>
    </source>
</evidence>
<evidence type="ECO:0000256" key="2">
    <source>
        <dbReference type="ARBA" id="ARBA00022729"/>
    </source>
</evidence>
<dbReference type="AlphaFoldDB" id="A0A3E0WLX3"/>
<dbReference type="InterPro" id="IPR052206">
    <property type="entry name" value="Retinol_saturase"/>
</dbReference>
<gene>
    <name evidence="7" type="ORF">CAI16_16515</name>
</gene>
<evidence type="ECO:0000256" key="5">
    <source>
        <dbReference type="ARBA" id="ARBA00023027"/>
    </source>
</evidence>
<dbReference type="InterPro" id="IPR036188">
    <property type="entry name" value="FAD/NAD-bd_sf"/>
</dbReference>
<keyword evidence="2" id="KW-0732">Signal</keyword>
<proteinExistence type="predicted"/>
<evidence type="ECO:0000259" key="6">
    <source>
        <dbReference type="Pfam" id="PF01593"/>
    </source>
</evidence>
<keyword evidence="3" id="KW-0274">FAD</keyword>
<keyword evidence="5" id="KW-0520">NAD</keyword>
<accession>A0A3E0WLX3</accession>
<dbReference type="PROSITE" id="PS51257">
    <property type="entry name" value="PROKAR_LIPOPROTEIN"/>
    <property type="match status" value="1"/>
</dbReference>
<sequence>MSDRYDVVVIGSGLGGLSCGARLSKLGYRVAVFEKHIYPGGYASYFKRKKYLFDVSLHGIGGLAKGDDLNQILHACGVADRITPLQKKYPYSFELNNQVYDVPQNWKEYNLLLCSLFPEEKQGIHKLFEDLRKFKKEVAFLYTRDVPQWKKGMLFPFKCRLLMKWSNKTVQQVLEGYVSSSDFINIFTVLWSYYGLPPKKLASLYFLIPWLSYHLEGTYYIQGGGQALSKELTEVIKEHGGEVFLRKEVDEIIVKEYKEIFNVKSTKGQEVYANWLVSNTSPYLTLKLFKENFPKELKKFSKHIDKLTIGTSILQLYLGIKGDPKSVGMNREEIFFVEETDTYTDYQRSISGDYQNVNLSITNYNAMDCTLNEKGRGVIVVTCLDHINNWPEYSLDYREKKREVTNILLERVEERYPGLKEKIEVMELGTPRTMLRYTSNPNGAVYGFEQTVSQSGIKRLKNQSPLRNLSFVGAWTQPGGGYQGAITSGFLEANRIAKKMKKHKRKRNGGK</sequence>
<dbReference type="InterPro" id="IPR002937">
    <property type="entry name" value="Amino_oxidase"/>
</dbReference>
<dbReference type="Pfam" id="PF01593">
    <property type="entry name" value="Amino_oxidase"/>
    <property type="match status" value="1"/>
</dbReference>
<dbReference type="GO" id="GO:0016491">
    <property type="term" value="F:oxidoreductase activity"/>
    <property type="evidence" value="ECO:0007669"/>
    <property type="project" value="InterPro"/>
</dbReference>
<dbReference type="PANTHER" id="PTHR46091">
    <property type="entry name" value="BLR7054 PROTEIN"/>
    <property type="match status" value="1"/>
</dbReference>
<dbReference type="SUPFAM" id="SSF51905">
    <property type="entry name" value="FAD/NAD(P)-binding domain"/>
    <property type="match status" value="1"/>
</dbReference>
<evidence type="ECO:0000313" key="7">
    <source>
        <dbReference type="EMBL" id="RFA32966.1"/>
    </source>
</evidence>
<dbReference type="PANTHER" id="PTHR46091:SF3">
    <property type="entry name" value="AMINE OXIDASE DOMAIN-CONTAINING PROTEIN"/>
    <property type="match status" value="1"/>
</dbReference>